<dbReference type="InterPro" id="IPR051687">
    <property type="entry name" value="Peroxisomal_Beta-Oxidation"/>
</dbReference>
<dbReference type="PANTHER" id="PTHR45024:SF2">
    <property type="entry name" value="SCP2 DOMAIN-CONTAINING PROTEIN"/>
    <property type="match status" value="1"/>
</dbReference>
<dbReference type="EMBL" id="UINC01028145">
    <property type="protein sequence ID" value="SVB08618.1"/>
    <property type="molecule type" value="Genomic_DNA"/>
</dbReference>
<dbReference type="InterPro" id="IPR020904">
    <property type="entry name" value="Sc_DH/Rdtase_CS"/>
</dbReference>
<name>A0A382B4C9_9ZZZZ</name>
<keyword evidence="2" id="KW-0560">Oxidoreductase</keyword>
<dbReference type="SMART" id="SM00822">
    <property type="entry name" value="PKS_KR"/>
    <property type="match status" value="1"/>
</dbReference>
<dbReference type="GO" id="GO:0016491">
    <property type="term" value="F:oxidoreductase activity"/>
    <property type="evidence" value="ECO:0007669"/>
    <property type="project" value="UniProtKB-KW"/>
</dbReference>
<sequence length="315" mass="32950">MSESTNRICEGRVAIVTGAGRGIGREHALMLAEQGARVIVNDLGGDEAGGGADLTPAQEVVAEIEAMGGEAAVNGGNVADFTAAGAMVEQAVDTWGRLDILINNAGILRDRMVFSMSEDDWDAVIAVHLKGTFAPSHHAAAYWRNHVKGGGEPFGRIINTASPSGIYGNVGQTNYGAAKAGIASFSIIAAQELVRYGVTVNCLAPTAVSRLTIPLMGGEENLSESAMEAMSPRWIALIATWLCSEEAQNVTGRMFDIRGRHLGIAEGWHLGPTAEQPDEPGELGSVVEGLMQQARLNADMSGGDHEGLGFPSQGL</sequence>
<dbReference type="InterPro" id="IPR057326">
    <property type="entry name" value="KR_dom"/>
</dbReference>
<dbReference type="PRINTS" id="PR00080">
    <property type="entry name" value="SDRFAMILY"/>
</dbReference>
<dbReference type="InterPro" id="IPR036291">
    <property type="entry name" value="NAD(P)-bd_dom_sf"/>
</dbReference>
<protein>
    <recommendedName>
        <fullName evidence="3">Ketoreductase domain-containing protein</fullName>
    </recommendedName>
</protein>
<comment type="similarity">
    <text evidence="1">Belongs to the short-chain dehydrogenases/reductases (SDR) family.</text>
</comment>
<dbReference type="Pfam" id="PF00106">
    <property type="entry name" value="adh_short"/>
    <property type="match status" value="1"/>
</dbReference>
<evidence type="ECO:0000259" key="3">
    <source>
        <dbReference type="SMART" id="SM00822"/>
    </source>
</evidence>
<dbReference type="PROSITE" id="PS00061">
    <property type="entry name" value="ADH_SHORT"/>
    <property type="match status" value="1"/>
</dbReference>
<feature type="domain" description="Ketoreductase" evidence="3">
    <location>
        <begin position="12"/>
        <end position="219"/>
    </location>
</feature>
<accession>A0A382B4C9</accession>
<proteinExistence type="inferred from homology"/>
<evidence type="ECO:0000313" key="4">
    <source>
        <dbReference type="EMBL" id="SVB08618.1"/>
    </source>
</evidence>
<dbReference type="PRINTS" id="PR00081">
    <property type="entry name" value="GDHRDH"/>
</dbReference>
<organism evidence="4">
    <name type="scientific">marine metagenome</name>
    <dbReference type="NCBI Taxonomy" id="408172"/>
    <lineage>
        <taxon>unclassified sequences</taxon>
        <taxon>metagenomes</taxon>
        <taxon>ecological metagenomes</taxon>
    </lineage>
</organism>
<dbReference type="SUPFAM" id="SSF51735">
    <property type="entry name" value="NAD(P)-binding Rossmann-fold domains"/>
    <property type="match status" value="1"/>
</dbReference>
<reference evidence="4" key="1">
    <citation type="submission" date="2018-05" db="EMBL/GenBank/DDBJ databases">
        <authorList>
            <person name="Lanie J.A."/>
            <person name="Ng W.-L."/>
            <person name="Kazmierczak K.M."/>
            <person name="Andrzejewski T.M."/>
            <person name="Davidsen T.M."/>
            <person name="Wayne K.J."/>
            <person name="Tettelin H."/>
            <person name="Glass J.I."/>
            <person name="Rusch D."/>
            <person name="Podicherti R."/>
            <person name="Tsui H.-C.T."/>
            <person name="Winkler M.E."/>
        </authorList>
    </citation>
    <scope>NUCLEOTIDE SEQUENCE</scope>
</reference>
<dbReference type="Gene3D" id="3.40.50.720">
    <property type="entry name" value="NAD(P)-binding Rossmann-like Domain"/>
    <property type="match status" value="1"/>
</dbReference>
<evidence type="ECO:0000256" key="1">
    <source>
        <dbReference type="ARBA" id="ARBA00006484"/>
    </source>
</evidence>
<dbReference type="PANTHER" id="PTHR45024">
    <property type="entry name" value="DEHYDROGENASES, SHORT CHAIN"/>
    <property type="match status" value="1"/>
</dbReference>
<dbReference type="InterPro" id="IPR002347">
    <property type="entry name" value="SDR_fam"/>
</dbReference>
<evidence type="ECO:0000256" key="2">
    <source>
        <dbReference type="ARBA" id="ARBA00023002"/>
    </source>
</evidence>
<gene>
    <name evidence="4" type="ORF">METZ01_LOCUS161472</name>
</gene>
<dbReference type="AlphaFoldDB" id="A0A382B4C9"/>